<evidence type="ECO:0000313" key="2">
    <source>
        <dbReference type="WBParaSite" id="RSKR_0000387400.1"/>
    </source>
</evidence>
<evidence type="ECO:0000313" key="1">
    <source>
        <dbReference type="Proteomes" id="UP000095286"/>
    </source>
</evidence>
<name>A0AC35TT01_9BILA</name>
<dbReference type="WBParaSite" id="RSKR_0000387400.1">
    <property type="protein sequence ID" value="RSKR_0000387400.1"/>
    <property type="gene ID" value="RSKR_0000387400"/>
</dbReference>
<reference evidence="2" key="1">
    <citation type="submission" date="2016-11" db="UniProtKB">
        <authorList>
            <consortium name="WormBaseParasite"/>
        </authorList>
    </citation>
    <scope>IDENTIFICATION</scope>
    <source>
        <strain evidence="2">KR3021</strain>
    </source>
</reference>
<protein>
    <submittedName>
        <fullName evidence="2">Histone H2A</fullName>
    </submittedName>
</protein>
<dbReference type="Proteomes" id="UP000095286">
    <property type="component" value="Unplaced"/>
</dbReference>
<organism evidence="1 2">
    <name type="scientific">Rhabditophanes sp. KR3021</name>
    <dbReference type="NCBI Taxonomy" id="114890"/>
    <lineage>
        <taxon>Eukaryota</taxon>
        <taxon>Metazoa</taxon>
        <taxon>Ecdysozoa</taxon>
        <taxon>Nematoda</taxon>
        <taxon>Chromadorea</taxon>
        <taxon>Rhabditida</taxon>
        <taxon>Tylenchina</taxon>
        <taxon>Panagrolaimomorpha</taxon>
        <taxon>Strongyloidoidea</taxon>
        <taxon>Alloionematidae</taxon>
        <taxon>Rhabditophanes</taxon>
    </lineage>
</organism>
<accession>A0AC35TT01</accession>
<proteinExistence type="predicted"/>
<sequence length="239" mass="26881">MDLLGKCQSQESVLGKKNEAFKKTKIKPGHVLKKTNVTDTIFVAKQLSLIEQLQAHQLLPQSYLHYLVVSKKVSAQMYPHYEAERVGARAPVYLVAVFEYLAAKILEFAGDTAHDNKKFRINPRHLQLAIRNDEELNKLRGVIPNIQSKLVPKKGAETAGNSSVEVQQLTLAFLQNLTCQEAQRNTNQISTVQSFNTQERIFIENSNRVTNVFSQSLTQSNESDGNRNPIEIMNKSATS</sequence>